<proteinExistence type="predicted"/>
<feature type="transmembrane region" description="Helical" evidence="2">
    <location>
        <begin position="506"/>
        <end position="524"/>
    </location>
</feature>
<accession>A0ABT4M7I0</accession>
<feature type="transmembrane region" description="Helical" evidence="2">
    <location>
        <begin position="536"/>
        <end position="560"/>
    </location>
</feature>
<sequence>MKGRPAMWRRILLAIAVAVIAAVGFAWPAAAQPSAVPAPVPGGGSTATTTAKKLPETFPADLRKYIAGTDEFKAAPWFTGPCKDKGGDMGQYIGSVMSNEGRLLYWTATENDRIARWTAAVSVRKDPVLIGVLIDAGAVGSQTTGVDLGVEQNRKAALSITDDAVLESFYPPVYPAGDATMQPPAPTCAQDLARWTTKTSSTWGFEWASTPDAASLAEMKAQPNADQVPEQAWTDACAEGVPGSLCMHAMYVNCSKATDRDDEVTCREWNTRVGKLFGGTMNWIDQNTSFSDRLSETLESAFKATPQYKVGKMYVDGFSWVWDNTVGAVGDIVAFVKDPSDVIDSWANKLKSAAVGTTTSVLHGLAGVGEFNPTDPEFLEVYAMSTGLGIFVMALMVLLALYKSSDGSRPAMELAKDLFAYAPAGVMMMLFAPSFAQLLISLAHELSVSLVSLLGSSTDEVVDNISSVLGPLTDTTLIGGAVGAIVGFGLMFLGALSLFFGFLMHANALPILGVVSAIAFGMWVHPTWRKKALRPVMVFLGIVLSKPLLFVILAAIFAAINISASRAVADDGELESLGDLGSIAVCLVMVGLAPFALLKWSPILPSASDSADFGSSGSATGQMIGSSAGMYQMRAGGGGGGTGGGGSAASRNAGVADAPGRVGGGGGGGSRPGGGSSASSTHAGQQSGQTASRSGGLPGKSGGHGGAKAGGSESRLLAAAGKTAGMAAGAATVVAPIALASAGAAMNKAGAAAQSAPEHPDSDN</sequence>
<evidence type="ECO:0000313" key="5">
    <source>
        <dbReference type="Proteomes" id="UP001081071"/>
    </source>
</evidence>
<organism evidence="4 5">
    <name type="scientific">Rhodococcus ruber</name>
    <dbReference type="NCBI Taxonomy" id="1830"/>
    <lineage>
        <taxon>Bacteria</taxon>
        <taxon>Bacillati</taxon>
        <taxon>Actinomycetota</taxon>
        <taxon>Actinomycetes</taxon>
        <taxon>Mycobacteriales</taxon>
        <taxon>Nocardiaceae</taxon>
        <taxon>Rhodococcus</taxon>
    </lineage>
</organism>
<feature type="compositionally biased region" description="Low complexity" evidence="1">
    <location>
        <begin position="677"/>
        <end position="695"/>
    </location>
</feature>
<feature type="transmembrane region" description="Helical" evidence="2">
    <location>
        <begin position="477"/>
        <end position="500"/>
    </location>
</feature>
<protein>
    <recommendedName>
        <fullName evidence="6">TrbL/VirB6 plasmid conjugal transfer protein</fullName>
    </recommendedName>
</protein>
<feature type="compositionally biased region" description="Low complexity" evidence="1">
    <location>
        <begin position="744"/>
        <end position="756"/>
    </location>
</feature>
<feature type="chain" id="PRO_5047216013" description="TrbL/VirB6 plasmid conjugal transfer protein" evidence="3">
    <location>
        <begin position="32"/>
        <end position="764"/>
    </location>
</feature>
<gene>
    <name evidence="4" type="ORF">O4220_00105</name>
</gene>
<dbReference type="RefSeq" id="WP_269601538.1">
    <property type="nucleotide sequence ID" value="NZ_JAPWIJ010000001.1"/>
</dbReference>
<keyword evidence="5" id="KW-1185">Reference proteome</keyword>
<feature type="signal peptide" evidence="3">
    <location>
        <begin position="1"/>
        <end position="31"/>
    </location>
</feature>
<keyword evidence="2" id="KW-0472">Membrane</keyword>
<dbReference type="PANTHER" id="PTHR12460">
    <property type="entry name" value="CYCLIN-DEPENDENT KINASE INHIBITOR-RELATED PROTEIN"/>
    <property type="match status" value="1"/>
</dbReference>
<feature type="compositionally biased region" description="Gly residues" evidence="1">
    <location>
        <begin position="661"/>
        <end position="676"/>
    </location>
</feature>
<evidence type="ECO:0000256" key="3">
    <source>
        <dbReference type="SAM" id="SignalP"/>
    </source>
</evidence>
<feature type="compositionally biased region" description="Gly residues" evidence="1">
    <location>
        <begin position="696"/>
        <end position="709"/>
    </location>
</feature>
<evidence type="ECO:0000313" key="4">
    <source>
        <dbReference type="EMBL" id="MCZ4516897.1"/>
    </source>
</evidence>
<dbReference type="EMBL" id="JAPWIJ010000001">
    <property type="protein sequence ID" value="MCZ4516897.1"/>
    <property type="molecule type" value="Genomic_DNA"/>
</dbReference>
<comment type="caution">
    <text evidence="4">The sequence shown here is derived from an EMBL/GenBank/DDBJ whole genome shotgun (WGS) entry which is preliminary data.</text>
</comment>
<evidence type="ECO:0000256" key="2">
    <source>
        <dbReference type="SAM" id="Phobius"/>
    </source>
</evidence>
<evidence type="ECO:0008006" key="6">
    <source>
        <dbReference type="Google" id="ProtNLM"/>
    </source>
</evidence>
<feature type="transmembrane region" description="Helical" evidence="2">
    <location>
        <begin position="381"/>
        <end position="402"/>
    </location>
</feature>
<keyword evidence="3" id="KW-0732">Signal</keyword>
<feature type="region of interest" description="Disordered" evidence="1">
    <location>
        <begin position="744"/>
        <end position="764"/>
    </location>
</feature>
<keyword evidence="2" id="KW-1133">Transmembrane helix</keyword>
<feature type="region of interest" description="Disordered" evidence="1">
    <location>
        <begin position="639"/>
        <end position="711"/>
    </location>
</feature>
<keyword evidence="2" id="KW-0812">Transmembrane</keyword>
<dbReference type="PANTHER" id="PTHR12460:SF38">
    <property type="entry name" value="KINETOPLAST-ASSOCIATED PROTEIN-LIKE PROTEIN"/>
    <property type="match status" value="1"/>
</dbReference>
<reference evidence="4" key="1">
    <citation type="submission" date="2022-12" db="EMBL/GenBank/DDBJ databases">
        <authorList>
            <person name="Krivoruchko A.V."/>
            <person name="Elkin A."/>
        </authorList>
    </citation>
    <scope>NUCLEOTIDE SEQUENCE</scope>
    <source>
        <strain evidence="4">IEGM 1391</strain>
    </source>
</reference>
<feature type="transmembrane region" description="Helical" evidence="2">
    <location>
        <begin position="414"/>
        <end position="432"/>
    </location>
</feature>
<name>A0ABT4M7I0_9NOCA</name>
<dbReference type="Proteomes" id="UP001081071">
    <property type="component" value="Unassembled WGS sequence"/>
</dbReference>
<evidence type="ECO:0000256" key="1">
    <source>
        <dbReference type="SAM" id="MobiDB-lite"/>
    </source>
</evidence>